<evidence type="ECO:0000313" key="2">
    <source>
        <dbReference type="Proteomes" id="UP000285532"/>
    </source>
</evidence>
<organism evidence="1 2">
    <name type="scientific">Lacticaseibacillus paracasei</name>
    <name type="common">Lactobacillus paracasei</name>
    <dbReference type="NCBI Taxonomy" id="1597"/>
    <lineage>
        <taxon>Bacteria</taxon>
        <taxon>Bacillati</taxon>
        <taxon>Bacillota</taxon>
        <taxon>Bacilli</taxon>
        <taxon>Lactobacillales</taxon>
        <taxon>Lactobacillaceae</taxon>
        <taxon>Lacticaseibacillus</taxon>
    </lineage>
</organism>
<accession>A0A422M3V4</accession>
<dbReference type="Proteomes" id="UP000285532">
    <property type="component" value="Unassembled WGS sequence"/>
</dbReference>
<comment type="caution">
    <text evidence="1">The sequence shown here is derived from an EMBL/GenBank/DDBJ whole genome shotgun (WGS) entry which is preliminary data.</text>
</comment>
<gene>
    <name evidence="1" type="ORF">FAM18172_02852</name>
</gene>
<evidence type="ECO:0000313" key="1">
    <source>
        <dbReference type="EMBL" id="RND82005.1"/>
    </source>
</evidence>
<sequence length="33" mass="3857">MSENDLTLHVLGKTDTSIKVASIRREYRDNRTH</sequence>
<dbReference type="EMBL" id="LKFU01000111">
    <property type="protein sequence ID" value="RND82005.1"/>
    <property type="molecule type" value="Genomic_DNA"/>
</dbReference>
<proteinExistence type="predicted"/>
<reference evidence="1 2" key="1">
    <citation type="journal article" date="2018" name="Front. Microbiol.">
        <title>Conversion of Methionine to Cysteine in Lactobacillus paracasei Depends on the Highly Mobile cysK-ctl-cysE Gene Cluster.</title>
        <authorList>
            <person name="Wuthrich D."/>
            <person name="Irmler S."/>
            <person name="Berthoud H."/>
            <person name="Guggenbuhl B."/>
            <person name="Eugster E."/>
            <person name="Bruggmann R."/>
        </authorList>
    </citation>
    <scope>NUCLEOTIDE SEQUENCE [LARGE SCALE GENOMIC DNA]</scope>
    <source>
        <strain evidence="1 2">FAM18172</strain>
    </source>
</reference>
<dbReference type="AlphaFoldDB" id="A0A422M3V4"/>
<protein>
    <submittedName>
        <fullName evidence="1">Uncharacterized protein</fullName>
    </submittedName>
</protein>
<name>A0A422M3V4_LACPA</name>